<reference evidence="1" key="1">
    <citation type="submission" date="2022-10" db="EMBL/GenBank/DDBJ databases">
        <title>Culturing micro-colonial fungi from biological soil crusts in the Mojave desert and describing Neophaeococcomyces mojavensis, and introducing the new genera and species Taxawa tesnikishii.</title>
        <authorList>
            <person name="Kurbessoian T."/>
            <person name="Stajich J.E."/>
        </authorList>
    </citation>
    <scope>NUCLEOTIDE SEQUENCE</scope>
    <source>
        <strain evidence="1">JES_112</strain>
    </source>
</reference>
<keyword evidence="2" id="KW-1185">Reference proteome</keyword>
<dbReference type="EMBL" id="JAPDRQ010000038">
    <property type="protein sequence ID" value="KAJ9659602.1"/>
    <property type="molecule type" value="Genomic_DNA"/>
</dbReference>
<gene>
    <name evidence="1" type="ORF">H2198_003015</name>
</gene>
<protein>
    <submittedName>
        <fullName evidence="1">Uncharacterized protein</fullName>
    </submittedName>
</protein>
<sequence length="437" mass="49385">MSGLSAFSSEVHRWYPILPANYSDQFQHQISGDLAPSSKTCLALLICAIGSVFTTEVASETSFMAMAMESLSSVMFESSIESTQSLIMLSVYNNCRYRPCQAHEFAMAASYKVQSLLRTGGNEESEDQTELVRRAYWAILLIENELNVQFELPKSGLWALNEQVPLPAMRTPWRFSISTLRSTFTSPLEISSQNLAHPTVSSSDRINCYFLAAIAMRRMLHRCTTAIRPTGFRDGRTDYTFAPIIARELEAQLDEWYAYLPQAVRFDKDDNLTTTPDDFVYQSDEPLLEFLHVQYDCCRASIYWPAVWDAIKSEHIGPELFLYCQKFFRSYMYIIPNISSLISKCRVNAWTMYATVFILTLAVAESMKSSCLRAALPNNIVDIVLSAPQVFEPVKDDNPSLALLQDLLSHRIQALMSSMSPVTDVYACPSEHASSQH</sequence>
<organism evidence="1 2">
    <name type="scientific">Neophaeococcomyces mojaviensis</name>
    <dbReference type="NCBI Taxonomy" id="3383035"/>
    <lineage>
        <taxon>Eukaryota</taxon>
        <taxon>Fungi</taxon>
        <taxon>Dikarya</taxon>
        <taxon>Ascomycota</taxon>
        <taxon>Pezizomycotina</taxon>
        <taxon>Eurotiomycetes</taxon>
        <taxon>Chaetothyriomycetidae</taxon>
        <taxon>Chaetothyriales</taxon>
        <taxon>Chaetothyriales incertae sedis</taxon>
        <taxon>Neophaeococcomyces</taxon>
    </lineage>
</organism>
<comment type="caution">
    <text evidence="1">The sequence shown here is derived from an EMBL/GenBank/DDBJ whole genome shotgun (WGS) entry which is preliminary data.</text>
</comment>
<accession>A0ACC3ACX8</accession>
<evidence type="ECO:0000313" key="1">
    <source>
        <dbReference type="EMBL" id="KAJ9659602.1"/>
    </source>
</evidence>
<evidence type="ECO:0000313" key="2">
    <source>
        <dbReference type="Proteomes" id="UP001172386"/>
    </source>
</evidence>
<name>A0ACC3ACX8_9EURO</name>
<proteinExistence type="predicted"/>
<dbReference type="Proteomes" id="UP001172386">
    <property type="component" value="Unassembled WGS sequence"/>
</dbReference>